<dbReference type="Proteomes" id="UP001566331">
    <property type="component" value="Unassembled WGS sequence"/>
</dbReference>
<accession>A0ABV4HSV6</accession>
<organism evidence="2 3">
    <name type="scientific">Luteimonas salinilitoris</name>
    <dbReference type="NCBI Taxonomy" id="3237697"/>
    <lineage>
        <taxon>Bacteria</taxon>
        <taxon>Pseudomonadati</taxon>
        <taxon>Pseudomonadota</taxon>
        <taxon>Gammaproteobacteria</taxon>
        <taxon>Lysobacterales</taxon>
        <taxon>Lysobacteraceae</taxon>
        <taxon>Luteimonas</taxon>
    </lineage>
</organism>
<comment type="caution">
    <text evidence="2">The sequence shown here is derived from an EMBL/GenBank/DDBJ whole genome shotgun (WGS) entry which is preliminary data.</text>
</comment>
<protein>
    <recommendedName>
        <fullName evidence="4">ATP synthase subunit I</fullName>
    </recommendedName>
</protein>
<feature type="transmembrane region" description="Helical" evidence="1">
    <location>
        <begin position="92"/>
        <end position="117"/>
    </location>
</feature>
<reference evidence="2 3" key="1">
    <citation type="submission" date="2024-07" db="EMBL/GenBank/DDBJ databases">
        <title>Luteimonas salilacus sp. nov., isolated from the shore soil of Salt Lake in Tibet of China.</title>
        <authorList>
            <person name="Zhang X."/>
            <person name="Li A."/>
        </authorList>
    </citation>
    <scope>NUCLEOTIDE SEQUENCE [LARGE SCALE GENOMIC DNA]</scope>
    <source>
        <strain evidence="2 3">B3-2-R+30</strain>
    </source>
</reference>
<feature type="transmembrane region" description="Helical" evidence="1">
    <location>
        <begin position="31"/>
        <end position="53"/>
    </location>
</feature>
<evidence type="ECO:0008006" key="4">
    <source>
        <dbReference type="Google" id="ProtNLM"/>
    </source>
</evidence>
<gene>
    <name evidence="2" type="ORF">AB6713_07690</name>
</gene>
<evidence type="ECO:0000313" key="3">
    <source>
        <dbReference type="Proteomes" id="UP001566331"/>
    </source>
</evidence>
<keyword evidence="1" id="KW-0472">Membrane</keyword>
<dbReference type="RefSeq" id="WP_370563817.1">
    <property type="nucleotide sequence ID" value="NZ_JBFWIB010000005.1"/>
</dbReference>
<feature type="transmembrane region" description="Helical" evidence="1">
    <location>
        <begin position="123"/>
        <end position="143"/>
    </location>
</feature>
<evidence type="ECO:0000313" key="2">
    <source>
        <dbReference type="EMBL" id="MEZ0474499.1"/>
    </source>
</evidence>
<dbReference type="EMBL" id="JBFWIC010000008">
    <property type="protein sequence ID" value="MEZ0474499.1"/>
    <property type="molecule type" value="Genomic_DNA"/>
</dbReference>
<name>A0ABV4HSV6_9GAMM</name>
<evidence type="ECO:0000256" key="1">
    <source>
        <dbReference type="SAM" id="Phobius"/>
    </source>
</evidence>
<keyword evidence="1" id="KW-1133">Transmembrane helix</keyword>
<keyword evidence="1" id="KW-0812">Transmembrane</keyword>
<keyword evidence="3" id="KW-1185">Reference proteome</keyword>
<feature type="transmembrane region" description="Helical" evidence="1">
    <location>
        <begin position="59"/>
        <end position="80"/>
    </location>
</feature>
<proteinExistence type="predicted"/>
<sequence length="144" mass="14862">MPLKTPDCYTFAALQPPKHDKSRPDRTRRAAFLLPLVQIAIGLIGAGLLAVLAGGSSAAAFLAGAAVVAVGFAAFGWRTAGRSPVAPAGRMFVRLLVGTMLKWGVICAGLALAMASAGLPAEFVLAGALVAFLAYMLSLPWLLR</sequence>